<dbReference type="Pfam" id="PF03168">
    <property type="entry name" value="LEA_2"/>
    <property type="match status" value="1"/>
</dbReference>
<dbReference type="Gene3D" id="2.60.40.1820">
    <property type="match status" value="1"/>
</dbReference>
<evidence type="ECO:0000259" key="2">
    <source>
        <dbReference type="Pfam" id="PF03168"/>
    </source>
</evidence>
<keyword evidence="1" id="KW-1133">Transmembrane helix</keyword>
<feature type="transmembrane region" description="Helical" evidence="1">
    <location>
        <begin position="12"/>
        <end position="33"/>
    </location>
</feature>
<evidence type="ECO:0000256" key="1">
    <source>
        <dbReference type="SAM" id="Phobius"/>
    </source>
</evidence>
<dbReference type="InterPro" id="IPR004864">
    <property type="entry name" value="LEA_2"/>
</dbReference>
<keyword evidence="1" id="KW-0812">Transmembrane</keyword>
<gene>
    <name evidence="3" type="ORF">FSB_LOCUS491</name>
</gene>
<protein>
    <recommendedName>
        <fullName evidence="2">Late embryogenesis abundant protein LEA-2 subgroup domain-containing protein</fullName>
    </recommendedName>
</protein>
<dbReference type="PANTHER" id="PTHR31852">
    <property type="entry name" value="LATE EMBRYOGENESIS ABUNDANT (LEA) HYDROXYPROLINE-RICH GLYCOPROTEIN FAMILY"/>
    <property type="match status" value="1"/>
</dbReference>
<evidence type="ECO:0000313" key="3">
    <source>
        <dbReference type="EMBL" id="SPC72609.1"/>
    </source>
</evidence>
<feature type="domain" description="Late embryogenesis abundant protein LEA-2 subgroup" evidence="2">
    <location>
        <begin position="65"/>
        <end position="164"/>
    </location>
</feature>
<accession>A0A2N9EDH3</accession>
<keyword evidence="1" id="KW-0472">Membrane</keyword>
<sequence length="180" mass="19981">MQRRRRNKKCLAYIVAGMIAQTIIIVLFVLFVMRIRNPKVRIGAVSVESPSVSNSSFSMKLNTQITVKNSNFGHFKFDNSAIKFAYKGTEVGEATIIKARAKARATKRFNVTVTVSSKKISTKSVLASDINSGKITFTSYAKLSGKVHLFKIFKKKKSAEMNCSMVVNTKTKAIEALTCK</sequence>
<dbReference type="SUPFAM" id="SSF117070">
    <property type="entry name" value="LEA14-like"/>
    <property type="match status" value="1"/>
</dbReference>
<dbReference type="EMBL" id="OIVN01000014">
    <property type="protein sequence ID" value="SPC72609.1"/>
    <property type="molecule type" value="Genomic_DNA"/>
</dbReference>
<organism evidence="3">
    <name type="scientific">Fagus sylvatica</name>
    <name type="common">Beechnut</name>
    <dbReference type="NCBI Taxonomy" id="28930"/>
    <lineage>
        <taxon>Eukaryota</taxon>
        <taxon>Viridiplantae</taxon>
        <taxon>Streptophyta</taxon>
        <taxon>Embryophyta</taxon>
        <taxon>Tracheophyta</taxon>
        <taxon>Spermatophyta</taxon>
        <taxon>Magnoliopsida</taxon>
        <taxon>eudicotyledons</taxon>
        <taxon>Gunneridae</taxon>
        <taxon>Pentapetalae</taxon>
        <taxon>rosids</taxon>
        <taxon>fabids</taxon>
        <taxon>Fagales</taxon>
        <taxon>Fagaceae</taxon>
        <taxon>Fagus</taxon>
    </lineage>
</organism>
<dbReference type="AlphaFoldDB" id="A0A2N9EDH3"/>
<reference evidence="3" key="1">
    <citation type="submission" date="2018-02" db="EMBL/GenBank/DDBJ databases">
        <authorList>
            <person name="Cohen D.B."/>
            <person name="Kent A.D."/>
        </authorList>
    </citation>
    <scope>NUCLEOTIDE SEQUENCE</scope>
</reference>
<name>A0A2N9EDH3_FAGSY</name>
<proteinExistence type="predicted"/>
<dbReference type="InterPro" id="IPR055301">
    <property type="entry name" value="Lea14-like_2"/>
</dbReference>